<accession>A0A8X9AED7</accession>
<evidence type="ECO:0000256" key="2">
    <source>
        <dbReference type="ARBA" id="ARBA00022475"/>
    </source>
</evidence>
<gene>
    <name evidence="15" type="ORF">SASPL_102900</name>
</gene>
<evidence type="ECO:0000256" key="5">
    <source>
        <dbReference type="ARBA" id="ARBA00022741"/>
    </source>
</evidence>
<feature type="signal peptide" evidence="12">
    <location>
        <begin position="1"/>
        <end position="20"/>
    </location>
</feature>
<dbReference type="PROSITE" id="PS51782">
    <property type="entry name" value="LYSM"/>
    <property type="match status" value="1"/>
</dbReference>
<keyword evidence="16" id="KW-1185">Reference proteome</keyword>
<dbReference type="PROSITE" id="PS50011">
    <property type="entry name" value="PROTEIN_KINASE_DOM"/>
    <property type="match status" value="1"/>
</dbReference>
<dbReference type="Pfam" id="PF23473">
    <property type="entry name" value="LysM3_LYK4_5"/>
    <property type="match status" value="1"/>
</dbReference>
<dbReference type="InterPro" id="IPR036779">
    <property type="entry name" value="LysM_dom_sf"/>
</dbReference>
<feature type="region of interest" description="Disordered" evidence="10">
    <location>
        <begin position="239"/>
        <end position="259"/>
    </location>
</feature>
<keyword evidence="6" id="KW-0067">ATP-binding</keyword>
<dbReference type="Pfam" id="PF23446">
    <property type="entry name" value="LysM1_NFP_LYK"/>
    <property type="match status" value="1"/>
</dbReference>
<dbReference type="InterPro" id="IPR052611">
    <property type="entry name" value="Plant_RLK_LysM"/>
</dbReference>
<keyword evidence="2" id="KW-1003">Cell membrane</keyword>
<dbReference type="Gene3D" id="1.10.510.10">
    <property type="entry name" value="Transferase(Phosphotransferase) domain 1"/>
    <property type="match status" value="1"/>
</dbReference>
<keyword evidence="5" id="KW-0547">Nucleotide-binding</keyword>
<evidence type="ECO:0000313" key="16">
    <source>
        <dbReference type="Proteomes" id="UP000298416"/>
    </source>
</evidence>
<dbReference type="SUPFAM" id="SSF56112">
    <property type="entry name" value="Protein kinase-like (PK-like)"/>
    <property type="match status" value="1"/>
</dbReference>
<dbReference type="GO" id="GO:0004672">
    <property type="term" value="F:protein kinase activity"/>
    <property type="evidence" value="ECO:0007669"/>
    <property type="project" value="InterPro"/>
</dbReference>
<evidence type="ECO:0000256" key="11">
    <source>
        <dbReference type="SAM" id="Phobius"/>
    </source>
</evidence>
<dbReference type="GO" id="GO:0005524">
    <property type="term" value="F:ATP binding"/>
    <property type="evidence" value="ECO:0007669"/>
    <property type="project" value="UniProtKB-KW"/>
</dbReference>
<evidence type="ECO:0000313" key="15">
    <source>
        <dbReference type="EMBL" id="KAG6437969.1"/>
    </source>
</evidence>
<dbReference type="InterPro" id="IPR018392">
    <property type="entry name" value="LysM"/>
</dbReference>
<dbReference type="GO" id="GO:0005886">
    <property type="term" value="C:plasma membrane"/>
    <property type="evidence" value="ECO:0007669"/>
    <property type="project" value="UniProtKB-SubCell"/>
</dbReference>
<evidence type="ECO:0000256" key="9">
    <source>
        <dbReference type="ARBA" id="ARBA00023157"/>
    </source>
</evidence>
<evidence type="ECO:0000256" key="6">
    <source>
        <dbReference type="ARBA" id="ARBA00022840"/>
    </source>
</evidence>
<dbReference type="Pfam" id="PF23472">
    <property type="entry name" value="LysM2_CERK1_LYK3_4_5"/>
    <property type="match status" value="1"/>
</dbReference>
<reference evidence="15" key="1">
    <citation type="submission" date="2018-01" db="EMBL/GenBank/DDBJ databases">
        <authorList>
            <person name="Mao J.F."/>
        </authorList>
    </citation>
    <scope>NUCLEOTIDE SEQUENCE</scope>
    <source>
        <strain evidence="15">Huo1</strain>
        <tissue evidence="15">Leaf</tissue>
    </source>
</reference>
<dbReference type="GO" id="GO:0051707">
    <property type="term" value="P:response to other organism"/>
    <property type="evidence" value="ECO:0007669"/>
    <property type="project" value="UniProtKB-ARBA"/>
</dbReference>
<dbReference type="PANTHER" id="PTHR45927">
    <property type="entry name" value="LYSM-DOMAIN RECEPTOR-LIKE KINASE-RELATED"/>
    <property type="match status" value="1"/>
</dbReference>
<evidence type="ECO:0000259" key="13">
    <source>
        <dbReference type="PROSITE" id="PS50011"/>
    </source>
</evidence>
<evidence type="ECO:0000256" key="12">
    <source>
        <dbReference type="SAM" id="SignalP"/>
    </source>
</evidence>
<dbReference type="PANTHER" id="PTHR45927:SF7">
    <property type="entry name" value="LYSM-DOMAIN RECEPTOR-LIKE KINASE"/>
    <property type="match status" value="1"/>
</dbReference>
<feature type="domain" description="Protein kinase" evidence="13">
    <location>
        <begin position="291"/>
        <end position="596"/>
    </location>
</feature>
<keyword evidence="3 11" id="KW-0812">Transmembrane</keyword>
<feature type="chain" id="PRO_5036494763" description="Chitin elicitor receptor kinase 1" evidence="12">
    <location>
        <begin position="21"/>
        <end position="633"/>
    </location>
</feature>
<evidence type="ECO:0000256" key="7">
    <source>
        <dbReference type="ARBA" id="ARBA00022989"/>
    </source>
</evidence>
<name>A0A8X9AED7_SALSN</name>
<evidence type="ECO:0008006" key="17">
    <source>
        <dbReference type="Google" id="ProtNLM"/>
    </source>
</evidence>
<protein>
    <recommendedName>
        <fullName evidence="17">Chitin elicitor receptor kinase 1</fullName>
    </recommendedName>
</protein>
<sequence length="633" mass="69944">MNSFLKFVLPLIFLPPCLIAQQNYSGAAIYRCNGNEATTLSESLHTCNGQFSSCRAFLIFTAKSPYVTVAAVANLTSSDQAEISRINNITASRVLPEGQEVVVPVECSCSGRSYQATTTYQIRPGETYFLIADKTFKGLSTCDALKHANMYRETSLLPGQKLRVPLRCACPTAEQAYAGTKYLLTYSVDHGDTLLGLSKRFNVSAVSVYVANHFHDEFAEIEPFTTILIPLPSEPSQLQATSRKRSMTTSPPLPPPVSLKSQPKRAPLIVGITVGAFFLLISLLVLLFLSWKKRAQLADGRGRNATSPQDLILEIAGIHRALKAYKFSEIKKATRNFGSRSRIKDHEYRGTFKREVLAVKKSSGNAEYEVKMLYKINHFNIVRLHGFCQDKDDLYLVYEHMANGSLRDWLNRRGSQHMKGWNQRMRIALDVANGLLYLHNFANPAHVHNDVTSSNVLLDGNLRAKIANFSLAKEANCSDTKRVVGTRGYMAPECLGAGRVTPKVDVYAFGVVLLELITDEFPVFEQDGGGRLLSTTIAALMESLNAETDLCSLIASGLAGNGGTKYAIQVVKLSLSCLTQDPSDRPDMVEKMLSFFSNGDRAPRLDEEDDDVDALLVSGMDKIWDSNHILART</sequence>
<keyword evidence="7 11" id="KW-1133">Transmembrane helix</keyword>
<dbReference type="EMBL" id="PNBA02000001">
    <property type="protein sequence ID" value="KAG6437969.1"/>
    <property type="molecule type" value="Genomic_DNA"/>
</dbReference>
<dbReference type="InterPro" id="IPR056562">
    <property type="entry name" value="LysM2_CERK1_LYK3_4_5"/>
</dbReference>
<evidence type="ECO:0000256" key="4">
    <source>
        <dbReference type="ARBA" id="ARBA00022729"/>
    </source>
</evidence>
<dbReference type="InterPro" id="IPR056561">
    <property type="entry name" value="NFP_LYK_LysM1"/>
</dbReference>
<evidence type="ECO:0000259" key="14">
    <source>
        <dbReference type="PROSITE" id="PS51782"/>
    </source>
</evidence>
<comment type="subcellular location">
    <subcellularLocation>
        <location evidence="1">Cell membrane</location>
        <topology evidence="1">Single-pass membrane protein</topology>
    </subcellularLocation>
</comment>
<keyword evidence="9" id="KW-1015">Disulfide bond</keyword>
<keyword evidence="8 11" id="KW-0472">Membrane</keyword>
<comment type="caution">
    <text evidence="15">The sequence shown here is derived from an EMBL/GenBank/DDBJ whole genome shotgun (WGS) entry which is preliminary data.</text>
</comment>
<dbReference type="Gene3D" id="3.10.350.10">
    <property type="entry name" value="LysM domain"/>
    <property type="match status" value="2"/>
</dbReference>
<dbReference type="Proteomes" id="UP000298416">
    <property type="component" value="Unassembled WGS sequence"/>
</dbReference>
<dbReference type="InterPro" id="IPR056563">
    <property type="entry name" value="LysM3_LYK4_5"/>
</dbReference>
<dbReference type="AlphaFoldDB" id="A0A8X9AED7"/>
<evidence type="ECO:0000256" key="10">
    <source>
        <dbReference type="SAM" id="MobiDB-lite"/>
    </source>
</evidence>
<dbReference type="Pfam" id="PF00069">
    <property type="entry name" value="Pkinase"/>
    <property type="match status" value="1"/>
</dbReference>
<dbReference type="InterPro" id="IPR000719">
    <property type="entry name" value="Prot_kinase_dom"/>
</dbReference>
<feature type="domain" description="LysM" evidence="14">
    <location>
        <begin position="118"/>
        <end position="164"/>
    </location>
</feature>
<reference evidence="15" key="2">
    <citation type="submission" date="2020-08" db="EMBL/GenBank/DDBJ databases">
        <title>Plant Genome Project.</title>
        <authorList>
            <person name="Zhang R.-G."/>
        </authorList>
    </citation>
    <scope>NUCLEOTIDE SEQUENCE</scope>
    <source>
        <strain evidence="15">Huo1</strain>
        <tissue evidence="15">Leaf</tissue>
    </source>
</reference>
<dbReference type="InterPro" id="IPR011009">
    <property type="entry name" value="Kinase-like_dom_sf"/>
</dbReference>
<keyword evidence="4 12" id="KW-0732">Signal</keyword>
<organism evidence="15">
    <name type="scientific">Salvia splendens</name>
    <name type="common">Scarlet sage</name>
    <dbReference type="NCBI Taxonomy" id="180675"/>
    <lineage>
        <taxon>Eukaryota</taxon>
        <taxon>Viridiplantae</taxon>
        <taxon>Streptophyta</taxon>
        <taxon>Embryophyta</taxon>
        <taxon>Tracheophyta</taxon>
        <taxon>Spermatophyta</taxon>
        <taxon>Magnoliopsida</taxon>
        <taxon>eudicotyledons</taxon>
        <taxon>Gunneridae</taxon>
        <taxon>Pentapetalae</taxon>
        <taxon>asterids</taxon>
        <taxon>lamiids</taxon>
        <taxon>Lamiales</taxon>
        <taxon>Lamiaceae</taxon>
        <taxon>Nepetoideae</taxon>
        <taxon>Mentheae</taxon>
        <taxon>Salviinae</taxon>
        <taxon>Salvia</taxon>
        <taxon>Salvia subgen. Calosphace</taxon>
        <taxon>core Calosphace</taxon>
    </lineage>
</organism>
<dbReference type="FunFam" id="1.10.510.10:FF:000468">
    <property type="entry name" value="PTI1-like tyrosine-protein kinase 3"/>
    <property type="match status" value="1"/>
</dbReference>
<evidence type="ECO:0000256" key="1">
    <source>
        <dbReference type="ARBA" id="ARBA00004162"/>
    </source>
</evidence>
<dbReference type="Gene3D" id="3.30.200.20">
    <property type="entry name" value="Phosphorylase Kinase, domain 1"/>
    <property type="match status" value="1"/>
</dbReference>
<dbReference type="SMART" id="SM00257">
    <property type="entry name" value="LysM"/>
    <property type="match status" value="2"/>
</dbReference>
<evidence type="ECO:0000256" key="3">
    <source>
        <dbReference type="ARBA" id="ARBA00022692"/>
    </source>
</evidence>
<proteinExistence type="predicted"/>
<evidence type="ECO:0000256" key="8">
    <source>
        <dbReference type="ARBA" id="ARBA00023136"/>
    </source>
</evidence>
<feature type="transmembrane region" description="Helical" evidence="11">
    <location>
        <begin position="268"/>
        <end position="291"/>
    </location>
</feature>